<feature type="signal peptide" evidence="1">
    <location>
        <begin position="1"/>
        <end position="28"/>
    </location>
</feature>
<keyword evidence="1" id="KW-0732">Signal</keyword>
<dbReference type="RefSeq" id="WP_268149177.1">
    <property type="nucleotide sequence ID" value="NZ_JAPPUW010000006.1"/>
</dbReference>
<proteinExistence type="predicted"/>
<sequence length="142" mass="15208">MLDNLASRFFACAAPVLLTALMAPVAGAAESRAASECRSTVLNDEEAEAVCALPTFQTDRAVRFQARFLGSHDDSVVSLRVVTLSGAPVTCKEGSKTESRFEDGEVTLECAVTSPVPRSGGELKVKISMHHLQLDRTELLID</sequence>
<protein>
    <submittedName>
        <fullName evidence="2">Uncharacterized protein</fullName>
    </submittedName>
</protein>
<evidence type="ECO:0000256" key="1">
    <source>
        <dbReference type="SAM" id="SignalP"/>
    </source>
</evidence>
<comment type="caution">
    <text evidence="2">The sequence shown here is derived from an EMBL/GenBank/DDBJ whole genome shotgun (WGS) entry which is preliminary data.</text>
</comment>
<name>A0A9X4LEH1_9BURK</name>
<reference evidence="2" key="1">
    <citation type="submission" date="2019-02" db="EMBL/GenBank/DDBJ databases">
        <title>Draft genome of the type strain Pelomonas aquatica CCUG 52575T.</title>
        <authorList>
            <person name="Gomila M."/>
            <person name="Lalucat J."/>
        </authorList>
    </citation>
    <scope>NUCLEOTIDE SEQUENCE</scope>
    <source>
        <strain evidence="2">CCUG 52575</strain>
    </source>
</reference>
<dbReference type="AlphaFoldDB" id="A0A9X4LEH1"/>
<accession>A0A9X4LEH1</accession>
<dbReference type="Proteomes" id="UP001152766">
    <property type="component" value="Unassembled WGS sequence"/>
</dbReference>
<organism evidence="2 3">
    <name type="scientific">Pelomonas aquatica</name>
    <dbReference type="NCBI Taxonomy" id="431058"/>
    <lineage>
        <taxon>Bacteria</taxon>
        <taxon>Pseudomonadati</taxon>
        <taxon>Pseudomonadota</taxon>
        <taxon>Betaproteobacteria</taxon>
        <taxon>Burkholderiales</taxon>
        <taxon>Sphaerotilaceae</taxon>
        <taxon>Roseateles</taxon>
    </lineage>
</organism>
<keyword evidence="3" id="KW-1185">Reference proteome</keyword>
<gene>
    <name evidence="2" type="ORF">EXJ73_04065</name>
</gene>
<feature type="chain" id="PRO_5040812823" evidence="1">
    <location>
        <begin position="29"/>
        <end position="142"/>
    </location>
</feature>
<dbReference type="EMBL" id="SGUG01000004">
    <property type="protein sequence ID" value="MDG0861648.1"/>
    <property type="molecule type" value="Genomic_DNA"/>
</dbReference>
<evidence type="ECO:0000313" key="2">
    <source>
        <dbReference type="EMBL" id="MDG0861648.1"/>
    </source>
</evidence>
<evidence type="ECO:0000313" key="3">
    <source>
        <dbReference type="Proteomes" id="UP001152766"/>
    </source>
</evidence>